<feature type="domain" description="C2H2-type" evidence="7">
    <location>
        <begin position="267"/>
        <end position="294"/>
    </location>
</feature>
<accession>A0A8J2HDH2</accession>
<keyword evidence="9" id="KW-1185">Reference proteome</keyword>
<feature type="domain" description="C2H2-type" evidence="7">
    <location>
        <begin position="383"/>
        <end position="410"/>
    </location>
</feature>
<sequence>MTTHLVEMENFITGDLTQKDQVSDFVSQKPDDNSIIEQKVSISKMKKEIDCPSEIATQKMEMLKDCMALNRITIRSIQTLNAGDFNLAHRSFQSLVSSTSASTNSTLTTSSDDTLLPEESKDEIEMQENLSIKTEKKNFKKEDREDVNDNNLNPDSHSGKELFVVVLNDGTGTAVVQVSDEDAKKHQTNCENSLHEDDDLENLFEPDDVKNICDLEELRKSRSVTKKPKDELWKPPAQIIRAEKRLKENNESKSFQEQKNYSSKNSCNCKECDREFDYSSAVNLHIRKHTGERFYKCPRCNFSSFYLASIKNHIRSHTGAKPFKCYTCRAKFPTSQALLKHKYNCHLLSPKTDNLRCRFCKEIFEDKATWKKHVDSHRVGDFYACSICNYQKKNSSSLESHMNKHANKELFICNECGKSFEQKGLLKEHWGFYHISLLRKKTYKCTMCSYNFVHFECLCRHTKMVHLKTTPKRK</sequence>
<dbReference type="GO" id="GO:0008270">
    <property type="term" value="F:zinc ion binding"/>
    <property type="evidence" value="ECO:0007669"/>
    <property type="project" value="UniProtKB-KW"/>
</dbReference>
<protein>
    <submittedName>
        <fullName evidence="8">Similar to ZNF514: Zinc finger protein 514 (Homo sapiens)</fullName>
    </submittedName>
</protein>
<comment type="caution">
    <text evidence="8">The sequence shown here is derived from an EMBL/GenBank/DDBJ whole genome shotgun (WGS) entry which is preliminary data.</text>
</comment>
<dbReference type="Proteomes" id="UP000786811">
    <property type="component" value="Unassembled WGS sequence"/>
</dbReference>
<dbReference type="PANTHER" id="PTHR24379">
    <property type="entry name" value="KRAB AND ZINC FINGER DOMAIN-CONTAINING"/>
    <property type="match status" value="1"/>
</dbReference>
<feature type="compositionally biased region" description="Basic and acidic residues" evidence="6">
    <location>
        <begin position="133"/>
        <end position="144"/>
    </location>
</feature>
<reference evidence="8" key="1">
    <citation type="submission" date="2021-04" db="EMBL/GenBank/DDBJ databases">
        <authorList>
            <person name="Chebbi M.A.C M."/>
        </authorList>
    </citation>
    <scope>NUCLEOTIDE SEQUENCE</scope>
</reference>
<dbReference type="PANTHER" id="PTHR24379:SF121">
    <property type="entry name" value="C2H2-TYPE DOMAIN-CONTAINING PROTEIN"/>
    <property type="match status" value="1"/>
</dbReference>
<name>A0A8J2HDH2_COTCN</name>
<feature type="domain" description="C2H2-type" evidence="7">
    <location>
        <begin position="295"/>
        <end position="322"/>
    </location>
</feature>
<keyword evidence="4" id="KW-0862">Zinc</keyword>
<keyword evidence="1" id="KW-0479">Metal-binding</keyword>
<evidence type="ECO:0000256" key="6">
    <source>
        <dbReference type="SAM" id="MobiDB-lite"/>
    </source>
</evidence>
<feature type="domain" description="C2H2-type" evidence="7">
    <location>
        <begin position="443"/>
        <end position="471"/>
    </location>
</feature>
<gene>
    <name evidence="8" type="ORF">HICCMSTLAB_LOCUS5541</name>
</gene>
<feature type="region of interest" description="Disordered" evidence="6">
    <location>
        <begin position="98"/>
        <end position="155"/>
    </location>
</feature>
<evidence type="ECO:0000256" key="4">
    <source>
        <dbReference type="ARBA" id="ARBA00022833"/>
    </source>
</evidence>
<proteinExistence type="predicted"/>
<dbReference type="EMBL" id="CAJNRD030001119">
    <property type="protein sequence ID" value="CAG5090224.1"/>
    <property type="molecule type" value="Genomic_DNA"/>
</dbReference>
<dbReference type="FunFam" id="3.30.160.60:FF:000446">
    <property type="entry name" value="Zinc finger protein"/>
    <property type="match status" value="1"/>
</dbReference>
<dbReference type="InterPro" id="IPR013087">
    <property type="entry name" value="Znf_C2H2_type"/>
</dbReference>
<dbReference type="AlphaFoldDB" id="A0A8J2HDH2"/>
<evidence type="ECO:0000313" key="9">
    <source>
        <dbReference type="Proteomes" id="UP000786811"/>
    </source>
</evidence>
<dbReference type="PROSITE" id="PS00028">
    <property type="entry name" value="ZINC_FINGER_C2H2_1"/>
    <property type="match status" value="5"/>
</dbReference>
<dbReference type="SUPFAM" id="SSF57667">
    <property type="entry name" value="beta-beta-alpha zinc fingers"/>
    <property type="match status" value="3"/>
</dbReference>
<dbReference type="GO" id="GO:0005634">
    <property type="term" value="C:nucleus"/>
    <property type="evidence" value="ECO:0007669"/>
    <property type="project" value="UniProtKB-ARBA"/>
</dbReference>
<evidence type="ECO:0000256" key="5">
    <source>
        <dbReference type="PROSITE-ProRule" id="PRU00042"/>
    </source>
</evidence>
<evidence type="ECO:0000256" key="1">
    <source>
        <dbReference type="ARBA" id="ARBA00022723"/>
    </source>
</evidence>
<dbReference type="InterPro" id="IPR036236">
    <property type="entry name" value="Znf_C2H2_sf"/>
</dbReference>
<dbReference type="Gene3D" id="3.30.160.60">
    <property type="entry name" value="Classic Zinc Finger"/>
    <property type="match status" value="5"/>
</dbReference>
<evidence type="ECO:0000256" key="3">
    <source>
        <dbReference type="ARBA" id="ARBA00022771"/>
    </source>
</evidence>
<dbReference type="OrthoDB" id="5383296at2759"/>
<dbReference type="PROSITE" id="PS50157">
    <property type="entry name" value="ZINC_FINGER_C2H2_2"/>
    <property type="match status" value="5"/>
</dbReference>
<keyword evidence="2" id="KW-0677">Repeat</keyword>
<evidence type="ECO:0000259" key="7">
    <source>
        <dbReference type="PROSITE" id="PS50157"/>
    </source>
</evidence>
<dbReference type="Pfam" id="PF00096">
    <property type="entry name" value="zf-C2H2"/>
    <property type="match status" value="2"/>
</dbReference>
<evidence type="ECO:0000256" key="2">
    <source>
        <dbReference type="ARBA" id="ARBA00022737"/>
    </source>
</evidence>
<feature type="domain" description="C2H2-type" evidence="7">
    <location>
        <begin position="411"/>
        <end position="434"/>
    </location>
</feature>
<dbReference type="SMART" id="SM00355">
    <property type="entry name" value="ZnF_C2H2"/>
    <property type="match status" value="7"/>
</dbReference>
<evidence type="ECO:0000313" key="8">
    <source>
        <dbReference type="EMBL" id="CAG5090224.1"/>
    </source>
</evidence>
<keyword evidence="3 5" id="KW-0863">Zinc-finger</keyword>
<organism evidence="8 9">
    <name type="scientific">Cotesia congregata</name>
    <name type="common">Parasitoid wasp</name>
    <name type="synonym">Apanteles congregatus</name>
    <dbReference type="NCBI Taxonomy" id="51543"/>
    <lineage>
        <taxon>Eukaryota</taxon>
        <taxon>Metazoa</taxon>
        <taxon>Ecdysozoa</taxon>
        <taxon>Arthropoda</taxon>
        <taxon>Hexapoda</taxon>
        <taxon>Insecta</taxon>
        <taxon>Pterygota</taxon>
        <taxon>Neoptera</taxon>
        <taxon>Endopterygota</taxon>
        <taxon>Hymenoptera</taxon>
        <taxon>Apocrita</taxon>
        <taxon>Ichneumonoidea</taxon>
        <taxon>Braconidae</taxon>
        <taxon>Microgastrinae</taxon>
        <taxon>Cotesia</taxon>
    </lineage>
</organism>
<feature type="compositionally biased region" description="Low complexity" evidence="6">
    <location>
        <begin position="98"/>
        <end position="114"/>
    </location>
</feature>